<organism evidence="2 3">
    <name type="scientific">Citrus x changshan-huyou</name>
    <dbReference type="NCBI Taxonomy" id="2935761"/>
    <lineage>
        <taxon>Eukaryota</taxon>
        <taxon>Viridiplantae</taxon>
        <taxon>Streptophyta</taxon>
        <taxon>Embryophyta</taxon>
        <taxon>Tracheophyta</taxon>
        <taxon>Spermatophyta</taxon>
        <taxon>Magnoliopsida</taxon>
        <taxon>eudicotyledons</taxon>
        <taxon>Gunneridae</taxon>
        <taxon>Pentapetalae</taxon>
        <taxon>rosids</taxon>
        <taxon>malvids</taxon>
        <taxon>Sapindales</taxon>
        <taxon>Rutaceae</taxon>
        <taxon>Aurantioideae</taxon>
        <taxon>Citrus</taxon>
    </lineage>
</organism>
<dbReference type="AlphaFoldDB" id="A0AAP0LM18"/>
<comment type="caution">
    <text evidence="2">The sequence shown here is derived from an EMBL/GenBank/DDBJ whole genome shotgun (WGS) entry which is preliminary data.</text>
</comment>
<feature type="region of interest" description="Disordered" evidence="1">
    <location>
        <begin position="46"/>
        <end position="75"/>
    </location>
</feature>
<sequence length="75" mass="8007">MSLKASTSSREFESNNIDIDEAFSTEQTFSESQERNSAVEAITLLGATSETLTPPPVGDDSSRADPSADPQSLQI</sequence>
<keyword evidence="3" id="KW-1185">Reference proteome</keyword>
<reference evidence="2 3" key="1">
    <citation type="submission" date="2024-05" db="EMBL/GenBank/DDBJ databases">
        <title>Haplotype-resolved chromosome-level genome assembly of Huyou (Citrus changshanensis).</title>
        <authorList>
            <person name="Miao C."/>
            <person name="Chen W."/>
            <person name="Wu Y."/>
            <person name="Wang L."/>
            <person name="Zhao S."/>
            <person name="Grierson D."/>
            <person name="Xu C."/>
            <person name="Chen K."/>
        </authorList>
    </citation>
    <scope>NUCLEOTIDE SEQUENCE [LARGE SCALE GENOMIC DNA]</scope>
    <source>
        <strain evidence="2">01-14</strain>
        <tissue evidence="2">Leaf</tissue>
    </source>
</reference>
<gene>
    <name evidence="2" type="ORF">WN944_029287</name>
</gene>
<evidence type="ECO:0000256" key="1">
    <source>
        <dbReference type="SAM" id="MobiDB-lite"/>
    </source>
</evidence>
<protein>
    <submittedName>
        <fullName evidence="2">Uncharacterized protein</fullName>
    </submittedName>
</protein>
<dbReference type="Proteomes" id="UP001428341">
    <property type="component" value="Unassembled WGS sequence"/>
</dbReference>
<accession>A0AAP0LM18</accession>
<proteinExistence type="predicted"/>
<evidence type="ECO:0000313" key="3">
    <source>
        <dbReference type="Proteomes" id="UP001428341"/>
    </source>
</evidence>
<evidence type="ECO:0000313" key="2">
    <source>
        <dbReference type="EMBL" id="KAK9177268.1"/>
    </source>
</evidence>
<name>A0AAP0LM18_9ROSI</name>
<dbReference type="EMBL" id="JBCGBO010000025">
    <property type="protein sequence ID" value="KAK9177268.1"/>
    <property type="molecule type" value="Genomic_DNA"/>
</dbReference>
<feature type="compositionally biased region" description="Low complexity" evidence="1">
    <location>
        <begin position="64"/>
        <end position="75"/>
    </location>
</feature>